<dbReference type="KEGG" id="tni:TVNIR_1194"/>
<dbReference type="AlphaFoldDB" id="L0DTF5"/>
<sequence length="47" mass="5326">MHRAGRSAPDLPDGAKPKRTRPAEPPRGRLTRVDCHRQRPPPMMKEA</sequence>
<organism evidence="2 3">
    <name type="scientific">Thioalkalivibrio nitratireducens (strain DSM 14787 / UNIQEM 213 / ALEN2)</name>
    <dbReference type="NCBI Taxonomy" id="1255043"/>
    <lineage>
        <taxon>Bacteria</taxon>
        <taxon>Pseudomonadati</taxon>
        <taxon>Pseudomonadota</taxon>
        <taxon>Gammaproteobacteria</taxon>
        <taxon>Chromatiales</taxon>
        <taxon>Ectothiorhodospiraceae</taxon>
        <taxon>Thioalkalivibrio</taxon>
    </lineage>
</organism>
<dbReference type="Proteomes" id="UP000010809">
    <property type="component" value="Chromosome"/>
</dbReference>
<accession>L0DTF5</accession>
<protein>
    <submittedName>
        <fullName evidence="2">Uncharacterized protein</fullName>
    </submittedName>
</protein>
<dbReference type="EMBL" id="CP003989">
    <property type="protein sequence ID" value="AGA32869.1"/>
    <property type="molecule type" value="Genomic_DNA"/>
</dbReference>
<dbReference type="STRING" id="1255043.TVNIR_1194"/>
<evidence type="ECO:0000313" key="2">
    <source>
        <dbReference type="EMBL" id="AGA32869.1"/>
    </source>
</evidence>
<feature type="region of interest" description="Disordered" evidence="1">
    <location>
        <begin position="1"/>
        <end position="47"/>
    </location>
</feature>
<dbReference type="PATRIC" id="fig|1255043.3.peg.1207"/>
<gene>
    <name evidence="2" type="ordered locus">TVNIR_1194</name>
</gene>
<proteinExistence type="predicted"/>
<evidence type="ECO:0000256" key="1">
    <source>
        <dbReference type="SAM" id="MobiDB-lite"/>
    </source>
</evidence>
<name>L0DTF5_THIND</name>
<evidence type="ECO:0000313" key="3">
    <source>
        <dbReference type="Proteomes" id="UP000010809"/>
    </source>
</evidence>
<reference evidence="2" key="1">
    <citation type="submission" date="2015-12" db="EMBL/GenBank/DDBJ databases">
        <authorList>
            <person name="Tikhonova T.V."/>
            <person name="Pavlov A.R."/>
            <person name="Beletsky A.V."/>
            <person name="Mardanov A.V."/>
            <person name="Sorokin D.Y."/>
            <person name="Ravin N.V."/>
            <person name="Popov V.O."/>
        </authorList>
    </citation>
    <scope>NUCLEOTIDE SEQUENCE</scope>
    <source>
        <strain evidence="2">DSM 14787</strain>
    </source>
</reference>
<feature type="compositionally biased region" description="Basic and acidic residues" evidence="1">
    <location>
        <begin position="13"/>
        <end position="37"/>
    </location>
</feature>
<dbReference type="HOGENOM" id="CLU_3174289_0_0_6"/>
<keyword evidence="3" id="KW-1185">Reference proteome</keyword>